<proteinExistence type="inferred from homology"/>
<dbReference type="PROSITE" id="PS50089">
    <property type="entry name" value="ZF_RING_2"/>
    <property type="match status" value="1"/>
</dbReference>
<feature type="domain" description="RING-type" evidence="14">
    <location>
        <begin position="233"/>
        <end position="272"/>
    </location>
</feature>
<comment type="similarity">
    <text evidence="11">Belongs to the RING-type zinc finger family. LOG2 subfamily.</text>
</comment>
<keyword evidence="4" id="KW-0808">Transferase</keyword>
<dbReference type="Gene3D" id="3.30.40.10">
    <property type="entry name" value="Zinc/RING finger domain, C3HC4 (zinc finger)"/>
    <property type="match status" value="1"/>
</dbReference>
<dbReference type="SMART" id="SM00184">
    <property type="entry name" value="RING"/>
    <property type="match status" value="1"/>
</dbReference>
<dbReference type="SUPFAM" id="SSF57850">
    <property type="entry name" value="RING/U-box"/>
    <property type="match status" value="1"/>
</dbReference>
<evidence type="ECO:0000256" key="2">
    <source>
        <dbReference type="ARBA" id="ARBA00004906"/>
    </source>
</evidence>
<evidence type="ECO:0000256" key="9">
    <source>
        <dbReference type="ARBA" id="ARBA00022833"/>
    </source>
</evidence>
<dbReference type="FunFam" id="3.30.40.10:FF:000115">
    <property type="entry name" value="probable E3 ubiquitin-protein ligase LOG2"/>
    <property type="match status" value="1"/>
</dbReference>
<dbReference type="InterPro" id="IPR045195">
    <property type="entry name" value="LOG2-like_mRING_C3HC5"/>
</dbReference>
<evidence type="ECO:0000259" key="14">
    <source>
        <dbReference type="PROSITE" id="PS50089"/>
    </source>
</evidence>
<dbReference type="AlphaFoldDB" id="A0A816JT33"/>
<accession>A0A816JT33</accession>
<reference evidence="15" key="1">
    <citation type="submission" date="2021-01" db="EMBL/GenBank/DDBJ databases">
        <authorList>
            <consortium name="Genoscope - CEA"/>
            <person name="William W."/>
        </authorList>
    </citation>
    <scope>NUCLEOTIDE SEQUENCE</scope>
</reference>
<dbReference type="Pfam" id="PF13920">
    <property type="entry name" value="zf-C3HC4_3"/>
    <property type="match status" value="1"/>
</dbReference>
<evidence type="ECO:0000256" key="1">
    <source>
        <dbReference type="ARBA" id="ARBA00000900"/>
    </source>
</evidence>
<keyword evidence="5" id="KW-0519">Myristate</keyword>
<dbReference type="GO" id="GO:0061630">
    <property type="term" value="F:ubiquitin protein ligase activity"/>
    <property type="evidence" value="ECO:0007669"/>
    <property type="project" value="UniProtKB-EC"/>
</dbReference>
<dbReference type="InterPro" id="IPR013083">
    <property type="entry name" value="Znf_RING/FYVE/PHD"/>
</dbReference>
<dbReference type="Pfam" id="PF26192">
    <property type="entry name" value="RNF157-like_N"/>
    <property type="match status" value="2"/>
</dbReference>
<dbReference type="PANTHER" id="PTHR22996:SF21">
    <property type="entry name" value="RING-TYPE E3 UBIQUITIN TRANSFERASE"/>
    <property type="match status" value="1"/>
</dbReference>
<protein>
    <recommendedName>
        <fullName evidence="3">RING-type E3 ubiquitin transferase</fullName>
        <ecNumber evidence="3">2.3.2.27</ecNumber>
    </recommendedName>
</protein>
<dbReference type="InterPro" id="IPR058981">
    <property type="entry name" value="MGRN1/RNF157-like_N"/>
</dbReference>
<evidence type="ECO:0000256" key="10">
    <source>
        <dbReference type="ARBA" id="ARBA00023288"/>
    </source>
</evidence>
<dbReference type="InterPro" id="IPR001841">
    <property type="entry name" value="Znf_RING"/>
</dbReference>
<dbReference type="EC" id="2.3.2.27" evidence="3"/>
<sequence length="293" mass="33084">MGNIFCCCCRIRDGGKKHKVPATTPPPYIEYQKPATIRNEVNLRKETLRLRPDPENPGQLLVSFSFDATVPGRFFFSFPLFLPRGLFVLFESFWFVLLVGRNRITLVFFAEEDSQFNLTATKGDTLPLITFDFEKGGLGHKYVQPSGTGVDLSLFEDSELFKEEVGTCTYPLAVKMEAAAPEEGKSRNAQITQVTFVKEKGEVKIRVVKQLLWVNGARYELQDIYGTDQGKECVVCLSEARDTIVLPCRHMCMCSGCAKALRFQKNECPVCRQPAERLVELEGNGYSNEDKHI</sequence>
<feature type="transmembrane region" description="Helical" evidence="13">
    <location>
        <begin position="74"/>
        <end position="99"/>
    </location>
</feature>
<evidence type="ECO:0000256" key="12">
    <source>
        <dbReference type="PROSITE-ProRule" id="PRU00175"/>
    </source>
</evidence>
<evidence type="ECO:0000256" key="4">
    <source>
        <dbReference type="ARBA" id="ARBA00022679"/>
    </source>
</evidence>
<dbReference type="PANTHER" id="PTHR22996">
    <property type="entry name" value="MAHOGUNIN"/>
    <property type="match status" value="1"/>
</dbReference>
<evidence type="ECO:0000256" key="8">
    <source>
        <dbReference type="ARBA" id="ARBA00022786"/>
    </source>
</evidence>
<keyword evidence="10" id="KW-0449">Lipoprotein</keyword>
<dbReference type="CDD" id="cd16789">
    <property type="entry name" value="mRING-HC-C3HC5_MGRN1-like"/>
    <property type="match status" value="1"/>
</dbReference>
<keyword evidence="9" id="KW-0862">Zinc</keyword>
<keyword evidence="6" id="KW-0479">Metal-binding</keyword>
<evidence type="ECO:0000256" key="7">
    <source>
        <dbReference type="ARBA" id="ARBA00022771"/>
    </source>
</evidence>
<keyword evidence="13" id="KW-0812">Transmembrane</keyword>
<keyword evidence="7 12" id="KW-0863">Zinc-finger</keyword>
<keyword evidence="8" id="KW-0833">Ubl conjugation pathway</keyword>
<evidence type="ECO:0000256" key="13">
    <source>
        <dbReference type="SAM" id="Phobius"/>
    </source>
</evidence>
<gene>
    <name evidence="15" type="ORF">DARMORV10_C02P00890.1</name>
</gene>
<keyword evidence="13" id="KW-0472">Membrane</keyword>
<evidence type="ECO:0000256" key="11">
    <source>
        <dbReference type="ARBA" id="ARBA00025721"/>
    </source>
</evidence>
<dbReference type="Proteomes" id="UP001295469">
    <property type="component" value="Chromosome C02"/>
</dbReference>
<name>A0A816JT33_BRANA</name>
<keyword evidence="13" id="KW-1133">Transmembrane helix</keyword>
<dbReference type="EMBL" id="HG994366">
    <property type="protein sequence ID" value="CAF1878012.1"/>
    <property type="molecule type" value="Genomic_DNA"/>
</dbReference>
<evidence type="ECO:0000256" key="6">
    <source>
        <dbReference type="ARBA" id="ARBA00022723"/>
    </source>
</evidence>
<evidence type="ECO:0000313" key="15">
    <source>
        <dbReference type="EMBL" id="CAF1878012.1"/>
    </source>
</evidence>
<comment type="pathway">
    <text evidence="2">Protein modification; protein ubiquitination.</text>
</comment>
<comment type="catalytic activity">
    <reaction evidence="1">
        <text>S-ubiquitinyl-[E2 ubiquitin-conjugating enzyme]-L-cysteine + [acceptor protein]-L-lysine = [E2 ubiquitin-conjugating enzyme]-L-cysteine + N(6)-ubiquitinyl-[acceptor protein]-L-lysine.</text>
        <dbReference type="EC" id="2.3.2.27"/>
    </reaction>
</comment>
<dbReference type="GO" id="GO:0008270">
    <property type="term" value="F:zinc ion binding"/>
    <property type="evidence" value="ECO:0007669"/>
    <property type="project" value="UniProtKB-KW"/>
</dbReference>
<evidence type="ECO:0000256" key="3">
    <source>
        <dbReference type="ARBA" id="ARBA00012483"/>
    </source>
</evidence>
<organism evidence="15">
    <name type="scientific">Brassica napus</name>
    <name type="common">Rape</name>
    <dbReference type="NCBI Taxonomy" id="3708"/>
    <lineage>
        <taxon>Eukaryota</taxon>
        <taxon>Viridiplantae</taxon>
        <taxon>Streptophyta</taxon>
        <taxon>Embryophyta</taxon>
        <taxon>Tracheophyta</taxon>
        <taxon>Spermatophyta</taxon>
        <taxon>Magnoliopsida</taxon>
        <taxon>eudicotyledons</taxon>
        <taxon>Gunneridae</taxon>
        <taxon>Pentapetalae</taxon>
        <taxon>rosids</taxon>
        <taxon>malvids</taxon>
        <taxon>Brassicales</taxon>
        <taxon>Brassicaceae</taxon>
        <taxon>Brassiceae</taxon>
        <taxon>Brassica</taxon>
    </lineage>
</organism>
<dbReference type="InterPro" id="IPR045194">
    <property type="entry name" value="MGRN1/RNF157-like"/>
</dbReference>
<evidence type="ECO:0000256" key="5">
    <source>
        <dbReference type="ARBA" id="ARBA00022707"/>
    </source>
</evidence>